<keyword evidence="2" id="KW-1185">Reference proteome</keyword>
<organism evidence="1 2">
    <name type="scientific">Leeuwenhoekiella aequorea</name>
    <dbReference type="NCBI Taxonomy" id="283736"/>
    <lineage>
        <taxon>Bacteria</taxon>
        <taxon>Pseudomonadati</taxon>
        <taxon>Bacteroidota</taxon>
        <taxon>Flavobacteriia</taxon>
        <taxon>Flavobacteriales</taxon>
        <taxon>Flavobacteriaceae</taxon>
        <taxon>Leeuwenhoekiella</taxon>
    </lineage>
</organism>
<dbReference type="EMBL" id="QOVM01000003">
    <property type="protein sequence ID" value="RXG22776.1"/>
    <property type="molecule type" value="Genomic_DNA"/>
</dbReference>
<evidence type="ECO:0000313" key="2">
    <source>
        <dbReference type="Proteomes" id="UP000289238"/>
    </source>
</evidence>
<dbReference type="Pfam" id="PF20291">
    <property type="entry name" value="MC5"/>
    <property type="match status" value="1"/>
</dbReference>
<reference evidence="1 2" key="1">
    <citation type="submission" date="2018-07" db="EMBL/GenBank/DDBJ databases">
        <title>Leeuwenhoekiella genomics.</title>
        <authorList>
            <person name="Tahon G."/>
            <person name="Willems A."/>
        </authorList>
    </citation>
    <scope>NUCLEOTIDE SEQUENCE [LARGE SCALE GENOMIC DNA]</scope>
    <source>
        <strain evidence="1 2">LMG 22550</strain>
    </source>
</reference>
<gene>
    <name evidence="1" type="ORF">DSM00_1879</name>
</gene>
<proteinExistence type="predicted"/>
<dbReference type="AlphaFoldDB" id="A0A4Q0P972"/>
<dbReference type="Proteomes" id="UP000289238">
    <property type="component" value="Unassembled WGS sequence"/>
</dbReference>
<sequence>MIVYQKSFDLYHTVYRMIKLLAHFKEDGLIEIDRLRIWDYYLLYPNKMQKIKLKQNENDIRKIIRNFISSKDNPYERVLNDRKMFEKIKPYQMTAIKCLASYGIINKDYLSENRITSISSNILTEYEDDFKNLSVQEENAIKLLTSHFYKVPLFGVDGLKSRTGLLESKYDAQ</sequence>
<evidence type="ECO:0000313" key="1">
    <source>
        <dbReference type="EMBL" id="RXG22776.1"/>
    </source>
</evidence>
<comment type="caution">
    <text evidence="1">The sequence shown here is derived from an EMBL/GenBank/DDBJ whole genome shotgun (WGS) entry which is preliminary data.</text>
</comment>
<accession>A0A4Q0P972</accession>
<name>A0A4Q0P972_9FLAO</name>
<dbReference type="InterPro" id="IPR046901">
    <property type="entry name" value="ABC-3C_MC5"/>
</dbReference>
<dbReference type="OrthoDB" id="9092598at2"/>
<protein>
    <submittedName>
        <fullName evidence="1">Uncharacterized protein</fullName>
    </submittedName>
</protein>